<dbReference type="Pfam" id="PF13263">
    <property type="entry name" value="PHP_C"/>
    <property type="match status" value="1"/>
</dbReference>
<dbReference type="GO" id="GO:0004534">
    <property type="term" value="F:5'-3' RNA exonuclease activity"/>
    <property type="evidence" value="ECO:0007669"/>
    <property type="project" value="TreeGrafter"/>
</dbReference>
<evidence type="ECO:0008006" key="3">
    <source>
        <dbReference type="Google" id="ProtNLM"/>
    </source>
</evidence>
<reference evidence="1 2" key="1">
    <citation type="submission" date="2016-11" db="EMBL/GenBank/DDBJ databases">
        <authorList>
            <person name="Jaros S."/>
            <person name="Januszkiewicz K."/>
            <person name="Wedrychowicz H."/>
        </authorList>
    </citation>
    <scope>NUCLEOTIDE SEQUENCE [LARGE SCALE GENOMIC DNA]</scope>
    <source>
        <strain evidence="1 2">DSM 15929</strain>
    </source>
</reference>
<dbReference type="OrthoDB" id="9777619at2"/>
<dbReference type="EMBL" id="FRAC01000035">
    <property type="protein sequence ID" value="SHL50547.1"/>
    <property type="molecule type" value="Genomic_DNA"/>
</dbReference>
<dbReference type="STRING" id="1121322.SAMN02745136_05045"/>
<dbReference type="Gene3D" id="3.20.20.140">
    <property type="entry name" value="Metal-dependent hydrolases"/>
    <property type="match status" value="1"/>
</dbReference>
<dbReference type="Proteomes" id="UP000184386">
    <property type="component" value="Unassembled WGS sequence"/>
</dbReference>
<dbReference type="SUPFAM" id="SSF89550">
    <property type="entry name" value="PHP domain-like"/>
    <property type="match status" value="1"/>
</dbReference>
<dbReference type="AlphaFoldDB" id="A0A1M7B6H4"/>
<sequence length="229" mass="26147">MITNMKSYKYDTHVHTKEGSACANIRGSEQARLYKKLGYEGIIITDHFYNGNTAVSRSLPWEQWVAGFMKGYEEAYREGKKIGLSVFFGWEETIQGMDFLIYGLNKEWLLHNRDILGMSLSEHYRKIKKDGGFIVHAHPFRKCLLLDDIEPTPEYEDAVEAVNGGNKEPVYNKLAQEYARIWSKPVTGGSDAHHKKDRHIGIVVNSPIKTIKDYQEAVMGGNIAEILDF</sequence>
<gene>
    <name evidence="1" type="ORF">SAMN02745136_05045</name>
</gene>
<dbReference type="GO" id="GO:0035312">
    <property type="term" value="F:5'-3' DNA exonuclease activity"/>
    <property type="evidence" value="ECO:0007669"/>
    <property type="project" value="TreeGrafter"/>
</dbReference>
<name>A0A1M7B6H4_9FIRM</name>
<evidence type="ECO:0000313" key="2">
    <source>
        <dbReference type="Proteomes" id="UP000184386"/>
    </source>
</evidence>
<keyword evidence="2" id="KW-1185">Reference proteome</keyword>
<dbReference type="CDD" id="cd07432">
    <property type="entry name" value="PHP_HisPPase"/>
    <property type="match status" value="1"/>
</dbReference>
<organism evidence="1 2">
    <name type="scientific">Anaerocolumna jejuensis DSM 15929</name>
    <dbReference type="NCBI Taxonomy" id="1121322"/>
    <lineage>
        <taxon>Bacteria</taxon>
        <taxon>Bacillati</taxon>
        <taxon>Bacillota</taxon>
        <taxon>Clostridia</taxon>
        <taxon>Lachnospirales</taxon>
        <taxon>Lachnospiraceae</taxon>
        <taxon>Anaerocolumna</taxon>
    </lineage>
</organism>
<evidence type="ECO:0000313" key="1">
    <source>
        <dbReference type="EMBL" id="SHL50547.1"/>
    </source>
</evidence>
<dbReference type="InterPro" id="IPR016195">
    <property type="entry name" value="Pol/histidinol_Pase-like"/>
</dbReference>
<dbReference type="InterPro" id="IPR052018">
    <property type="entry name" value="PHP_domain"/>
</dbReference>
<proteinExistence type="predicted"/>
<accession>A0A1M7B6H4</accession>
<protein>
    <recommendedName>
        <fullName evidence="3">PHP domain-containing protein</fullName>
    </recommendedName>
</protein>
<dbReference type="RefSeq" id="WP_084124724.1">
    <property type="nucleotide sequence ID" value="NZ_FRAC01000035.1"/>
</dbReference>
<dbReference type="PANTHER" id="PTHR42924:SF3">
    <property type="entry name" value="POLYMERASE_HISTIDINOL PHOSPHATASE N-TERMINAL DOMAIN-CONTAINING PROTEIN"/>
    <property type="match status" value="1"/>
</dbReference>
<dbReference type="PANTHER" id="PTHR42924">
    <property type="entry name" value="EXONUCLEASE"/>
    <property type="match status" value="1"/>
</dbReference>